<dbReference type="Proteomes" id="UP000541444">
    <property type="component" value="Unassembled WGS sequence"/>
</dbReference>
<dbReference type="Pfam" id="PF00248">
    <property type="entry name" value="Aldo_ket_red"/>
    <property type="match status" value="1"/>
</dbReference>
<protein>
    <recommendedName>
        <fullName evidence="1">NADP-dependent oxidoreductase domain-containing protein</fullName>
    </recommendedName>
</protein>
<feature type="domain" description="NADP-dependent oxidoreductase" evidence="1">
    <location>
        <begin position="21"/>
        <end position="131"/>
    </location>
</feature>
<evidence type="ECO:0000313" key="3">
    <source>
        <dbReference type="Proteomes" id="UP000541444"/>
    </source>
</evidence>
<sequence>MLTKFGRYILVDTLASQNLATTNILNTWWAMEELYDARKARAIGVSNFSSKKLADLLDVAHVPPAANQVECHPSWQQGKLRAFCTSKGVHLSGYSPLGSPGTSSLKSDVLKHPDLQMVAEKLGKSPAQIAL</sequence>
<keyword evidence="3" id="KW-1185">Reference proteome</keyword>
<proteinExistence type="predicted"/>
<dbReference type="PRINTS" id="PR00069">
    <property type="entry name" value="ALDKETRDTASE"/>
</dbReference>
<dbReference type="OrthoDB" id="416253at2759"/>
<evidence type="ECO:0000259" key="1">
    <source>
        <dbReference type="Pfam" id="PF00248"/>
    </source>
</evidence>
<dbReference type="PROSITE" id="PS00062">
    <property type="entry name" value="ALDOKETO_REDUCTASE_2"/>
    <property type="match status" value="1"/>
</dbReference>
<gene>
    <name evidence="2" type="ORF">GIB67_007788</name>
</gene>
<dbReference type="InterPro" id="IPR020471">
    <property type="entry name" value="AKR"/>
</dbReference>
<dbReference type="GO" id="GO:0016491">
    <property type="term" value="F:oxidoreductase activity"/>
    <property type="evidence" value="ECO:0007669"/>
    <property type="project" value="InterPro"/>
</dbReference>
<dbReference type="PANTHER" id="PTHR11732">
    <property type="entry name" value="ALDO/KETO REDUCTASE"/>
    <property type="match status" value="1"/>
</dbReference>
<dbReference type="InterPro" id="IPR018170">
    <property type="entry name" value="Aldo/ket_reductase_CS"/>
</dbReference>
<accession>A0A7J7N209</accession>
<reference evidence="2 3" key="1">
    <citation type="journal article" date="2020" name="IScience">
        <title>Genome Sequencing of the Endangered Kingdonia uniflora (Circaeasteraceae, Ranunculales) Reveals Potential Mechanisms of Evolutionary Specialization.</title>
        <authorList>
            <person name="Sun Y."/>
            <person name="Deng T."/>
            <person name="Zhang A."/>
            <person name="Moore M.J."/>
            <person name="Landis J.B."/>
            <person name="Lin N."/>
            <person name="Zhang H."/>
            <person name="Zhang X."/>
            <person name="Huang J."/>
            <person name="Zhang X."/>
            <person name="Sun H."/>
            <person name="Wang H."/>
        </authorList>
    </citation>
    <scope>NUCLEOTIDE SEQUENCE [LARGE SCALE GENOMIC DNA]</scope>
    <source>
        <strain evidence="2">TB1705</strain>
        <tissue evidence="2">Leaf</tissue>
    </source>
</reference>
<organism evidence="2 3">
    <name type="scientific">Kingdonia uniflora</name>
    <dbReference type="NCBI Taxonomy" id="39325"/>
    <lineage>
        <taxon>Eukaryota</taxon>
        <taxon>Viridiplantae</taxon>
        <taxon>Streptophyta</taxon>
        <taxon>Embryophyta</taxon>
        <taxon>Tracheophyta</taxon>
        <taxon>Spermatophyta</taxon>
        <taxon>Magnoliopsida</taxon>
        <taxon>Ranunculales</taxon>
        <taxon>Circaeasteraceae</taxon>
        <taxon>Kingdonia</taxon>
    </lineage>
</organism>
<dbReference type="Gene3D" id="3.20.20.100">
    <property type="entry name" value="NADP-dependent oxidoreductase domain"/>
    <property type="match status" value="1"/>
</dbReference>
<dbReference type="SUPFAM" id="SSF51430">
    <property type="entry name" value="NAD(P)-linked oxidoreductase"/>
    <property type="match status" value="1"/>
</dbReference>
<dbReference type="EMBL" id="JACGCM010001144">
    <property type="protein sequence ID" value="KAF6161147.1"/>
    <property type="molecule type" value="Genomic_DNA"/>
</dbReference>
<dbReference type="InterPro" id="IPR023210">
    <property type="entry name" value="NADP_OxRdtase_dom"/>
</dbReference>
<dbReference type="InterPro" id="IPR036812">
    <property type="entry name" value="NAD(P)_OxRdtase_dom_sf"/>
</dbReference>
<name>A0A7J7N209_9MAGN</name>
<evidence type="ECO:0000313" key="2">
    <source>
        <dbReference type="EMBL" id="KAF6161147.1"/>
    </source>
</evidence>
<dbReference type="AlphaFoldDB" id="A0A7J7N209"/>
<comment type="caution">
    <text evidence="2">The sequence shown here is derived from an EMBL/GenBank/DDBJ whole genome shotgun (WGS) entry which is preliminary data.</text>
</comment>